<name>A0A804LB25_MUSAM</name>
<accession>A0A804LB25</accession>
<dbReference type="InParanoid" id="A0A804LB25"/>
<dbReference type="Gramene" id="Ma11_t23260.1">
    <property type="protein sequence ID" value="Ma11_p23260.1"/>
    <property type="gene ID" value="Ma11_g23260"/>
</dbReference>
<proteinExistence type="predicted"/>
<organism evidence="2 3">
    <name type="scientific">Musa acuminata subsp. malaccensis</name>
    <name type="common">Wild banana</name>
    <name type="synonym">Musa malaccensis</name>
    <dbReference type="NCBI Taxonomy" id="214687"/>
    <lineage>
        <taxon>Eukaryota</taxon>
        <taxon>Viridiplantae</taxon>
        <taxon>Streptophyta</taxon>
        <taxon>Embryophyta</taxon>
        <taxon>Tracheophyta</taxon>
        <taxon>Spermatophyta</taxon>
        <taxon>Magnoliopsida</taxon>
        <taxon>Liliopsida</taxon>
        <taxon>Zingiberales</taxon>
        <taxon>Musaceae</taxon>
        <taxon>Musa</taxon>
    </lineage>
</organism>
<dbReference type="Proteomes" id="UP000012960">
    <property type="component" value="Unplaced"/>
</dbReference>
<sequence length="46" mass="5496">MFSWMQMIMPCQLTLVWQRSLMKTLDQTPSAEHWYMAPEIVPRKGP</sequence>
<reference evidence="2" key="2">
    <citation type="submission" date="2021-05" db="UniProtKB">
        <authorList>
            <consortium name="EnsemblPlants"/>
        </authorList>
    </citation>
    <scope>IDENTIFICATION</scope>
    <source>
        <strain evidence="2">subsp. malaccensis</strain>
    </source>
</reference>
<dbReference type="EnsemblPlants" id="Ma11_t23260.1">
    <property type="protein sequence ID" value="Ma11_p23260.1"/>
    <property type="gene ID" value="Ma11_g23260"/>
</dbReference>
<dbReference type="AlphaFoldDB" id="A0A804LB25"/>
<protein>
    <submittedName>
        <fullName evidence="1">(wild Malaysian banana) hypothetical protein</fullName>
    </submittedName>
</protein>
<evidence type="ECO:0000313" key="1">
    <source>
        <dbReference type="EMBL" id="CAG1865438.1"/>
    </source>
</evidence>
<keyword evidence="3" id="KW-1185">Reference proteome</keyword>
<evidence type="ECO:0000313" key="2">
    <source>
        <dbReference type="EnsemblPlants" id="Ma11_p23260.1"/>
    </source>
</evidence>
<evidence type="ECO:0000313" key="3">
    <source>
        <dbReference type="Proteomes" id="UP000012960"/>
    </source>
</evidence>
<gene>
    <name evidence="1" type="ORF">GSMUA_01900.1</name>
</gene>
<reference evidence="1" key="1">
    <citation type="submission" date="2021-03" db="EMBL/GenBank/DDBJ databases">
        <authorList>
            <consortium name="Genoscope - CEA"/>
            <person name="William W."/>
        </authorList>
    </citation>
    <scope>NUCLEOTIDE SEQUENCE</scope>
    <source>
        <strain evidence="1">Doubled-haploid Pahang</strain>
    </source>
</reference>
<dbReference type="EMBL" id="HG996475">
    <property type="protein sequence ID" value="CAG1865438.1"/>
    <property type="molecule type" value="Genomic_DNA"/>
</dbReference>